<dbReference type="EMBL" id="JAGSXJ010000041">
    <property type="protein sequence ID" value="KAH6663996.1"/>
    <property type="molecule type" value="Genomic_DNA"/>
</dbReference>
<feature type="transmembrane region" description="Helical" evidence="7">
    <location>
        <begin position="412"/>
        <end position="432"/>
    </location>
</feature>
<keyword evidence="10" id="KW-1185">Reference proteome</keyword>
<feature type="transmembrane region" description="Helical" evidence="7">
    <location>
        <begin position="180"/>
        <end position="201"/>
    </location>
</feature>
<accession>A0A9P9A5E6</accession>
<evidence type="ECO:0000256" key="1">
    <source>
        <dbReference type="ARBA" id="ARBA00004141"/>
    </source>
</evidence>
<evidence type="ECO:0000313" key="9">
    <source>
        <dbReference type="EMBL" id="KAH6663996.1"/>
    </source>
</evidence>
<feature type="transmembrane region" description="Helical" evidence="7">
    <location>
        <begin position="120"/>
        <end position="139"/>
    </location>
</feature>
<feature type="transmembrane region" description="Helical" evidence="7">
    <location>
        <begin position="92"/>
        <end position="113"/>
    </location>
</feature>
<gene>
    <name evidence="9" type="ORF">F5X68DRAFT_225690</name>
</gene>
<dbReference type="GO" id="GO:0022857">
    <property type="term" value="F:transmembrane transporter activity"/>
    <property type="evidence" value="ECO:0007669"/>
    <property type="project" value="InterPro"/>
</dbReference>
<keyword evidence="2" id="KW-0813">Transport</keyword>
<feature type="region of interest" description="Disordered" evidence="6">
    <location>
        <begin position="1"/>
        <end position="35"/>
    </location>
</feature>
<reference evidence="9" key="1">
    <citation type="journal article" date="2021" name="Nat. Commun.">
        <title>Genetic determinants of endophytism in the Arabidopsis root mycobiome.</title>
        <authorList>
            <person name="Mesny F."/>
            <person name="Miyauchi S."/>
            <person name="Thiergart T."/>
            <person name="Pickel B."/>
            <person name="Atanasova L."/>
            <person name="Karlsson M."/>
            <person name="Huettel B."/>
            <person name="Barry K.W."/>
            <person name="Haridas S."/>
            <person name="Chen C."/>
            <person name="Bauer D."/>
            <person name="Andreopoulos W."/>
            <person name="Pangilinan J."/>
            <person name="LaButti K."/>
            <person name="Riley R."/>
            <person name="Lipzen A."/>
            <person name="Clum A."/>
            <person name="Drula E."/>
            <person name="Henrissat B."/>
            <person name="Kohler A."/>
            <person name="Grigoriev I.V."/>
            <person name="Martin F.M."/>
            <person name="Hacquard S."/>
        </authorList>
    </citation>
    <scope>NUCLEOTIDE SEQUENCE</scope>
    <source>
        <strain evidence="9">MPI-SDFR-AT-0117</strain>
    </source>
</reference>
<dbReference type="PANTHER" id="PTHR43791">
    <property type="entry name" value="PERMEASE-RELATED"/>
    <property type="match status" value="1"/>
</dbReference>
<proteinExistence type="predicted"/>
<dbReference type="Gene3D" id="1.20.1250.20">
    <property type="entry name" value="MFS general substrate transporter like domains"/>
    <property type="match status" value="2"/>
</dbReference>
<comment type="caution">
    <text evidence="9">The sequence shown here is derived from an EMBL/GenBank/DDBJ whole genome shotgun (WGS) entry which is preliminary data.</text>
</comment>
<evidence type="ECO:0000256" key="6">
    <source>
        <dbReference type="SAM" id="MobiDB-lite"/>
    </source>
</evidence>
<protein>
    <submittedName>
        <fullName evidence="9">Major facilitator superfamily domain-containing protein</fullName>
    </submittedName>
</protein>
<evidence type="ECO:0000256" key="3">
    <source>
        <dbReference type="ARBA" id="ARBA00022692"/>
    </source>
</evidence>
<dbReference type="Pfam" id="PF07690">
    <property type="entry name" value="MFS_1"/>
    <property type="match status" value="1"/>
</dbReference>
<comment type="subcellular location">
    <subcellularLocation>
        <location evidence="1">Membrane</location>
        <topology evidence="1">Multi-pass membrane protein</topology>
    </subcellularLocation>
</comment>
<dbReference type="Proteomes" id="UP000770015">
    <property type="component" value="Unassembled WGS sequence"/>
</dbReference>
<sequence length="503" mass="56082">MSNPAAAIEDREYEVQRGSQDKPGINQKEFGTEQHVEHDPAEVEKILRKIDWRLLPPLTLLYILAFIDRANIGNASIAGMTKDLKLTGPQYNMALTVFFFPYAFFEVPSNIVLKLMRPSWWITILVMSWGTVVTLQGLVQTYEHLIITRVLLGVTEAGFFPAATYLLTTWYCRWELQTRLAIFFSAASLAGSFSGLLAFGIEHMDGVGGLAGWRWIFILEGILTVVVGAFMPWALPNSPTTASFLTAAEKQLVSSRLLQDMGSGTGDKEKFQWKYLFAALTDWKIYLAVIIYWGNSISVYGFSFAAPTIIRGLGYSSAQAQLLTIPIYFVGACSTVIFARLSDRRRNRWIFIVIPFSIALVGFIAVLAIPHPRLPGLTYFFLFFITSGLYPSIIGCISWVGNNLAPSFKRAIGMALLISIGNLGGAVGSNIFLREQAPNYWLGYGFSAGVIVSAITATIILQFATKRINKKRDLIPEDEIRARYTEDELQQMGDSSPLFRYVS</sequence>
<dbReference type="PANTHER" id="PTHR43791:SF18">
    <property type="entry name" value="NICOTINIC ACID TRANSPORTER TNA1, PUTATIVE (AFU_ORTHOLOGUE AFUA_3G03820)-RELATED"/>
    <property type="match status" value="1"/>
</dbReference>
<dbReference type="InterPro" id="IPR011701">
    <property type="entry name" value="MFS"/>
</dbReference>
<name>A0A9P9A5E6_9PEZI</name>
<dbReference type="PROSITE" id="PS50850">
    <property type="entry name" value="MFS"/>
    <property type="match status" value="1"/>
</dbReference>
<keyword evidence="5 7" id="KW-0472">Membrane</keyword>
<feature type="transmembrane region" description="Helical" evidence="7">
    <location>
        <begin position="444"/>
        <end position="464"/>
    </location>
</feature>
<keyword evidence="4 7" id="KW-1133">Transmembrane helix</keyword>
<evidence type="ECO:0000259" key="8">
    <source>
        <dbReference type="PROSITE" id="PS50850"/>
    </source>
</evidence>
<dbReference type="GO" id="GO:0016020">
    <property type="term" value="C:membrane"/>
    <property type="evidence" value="ECO:0007669"/>
    <property type="project" value="UniProtKB-SubCell"/>
</dbReference>
<feature type="transmembrane region" description="Helical" evidence="7">
    <location>
        <begin position="377"/>
        <end position="400"/>
    </location>
</feature>
<dbReference type="SUPFAM" id="SSF103473">
    <property type="entry name" value="MFS general substrate transporter"/>
    <property type="match status" value="1"/>
</dbReference>
<dbReference type="OrthoDB" id="2962993at2759"/>
<dbReference type="InterPro" id="IPR036259">
    <property type="entry name" value="MFS_trans_sf"/>
</dbReference>
<evidence type="ECO:0000256" key="4">
    <source>
        <dbReference type="ARBA" id="ARBA00022989"/>
    </source>
</evidence>
<dbReference type="AlphaFoldDB" id="A0A9P9A5E6"/>
<evidence type="ECO:0000256" key="5">
    <source>
        <dbReference type="ARBA" id="ARBA00023136"/>
    </source>
</evidence>
<feature type="transmembrane region" description="Helical" evidence="7">
    <location>
        <begin position="145"/>
        <end position="168"/>
    </location>
</feature>
<dbReference type="InterPro" id="IPR020846">
    <property type="entry name" value="MFS_dom"/>
</dbReference>
<feature type="domain" description="Major facilitator superfamily (MFS) profile" evidence="8">
    <location>
        <begin position="54"/>
        <end position="472"/>
    </location>
</feature>
<evidence type="ECO:0000256" key="2">
    <source>
        <dbReference type="ARBA" id="ARBA00022448"/>
    </source>
</evidence>
<dbReference type="FunFam" id="1.20.1250.20:FF:000034">
    <property type="entry name" value="MFS general substrate transporter"/>
    <property type="match status" value="1"/>
</dbReference>
<evidence type="ECO:0000256" key="7">
    <source>
        <dbReference type="SAM" id="Phobius"/>
    </source>
</evidence>
<keyword evidence="3 7" id="KW-0812">Transmembrane</keyword>
<evidence type="ECO:0000313" key="10">
    <source>
        <dbReference type="Proteomes" id="UP000770015"/>
    </source>
</evidence>
<feature type="transmembrane region" description="Helical" evidence="7">
    <location>
        <begin position="349"/>
        <end position="371"/>
    </location>
</feature>
<feature type="transmembrane region" description="Helical" evidence="7">
    <location>
        <begin position="285"/>
        <end position="310"/>
    </location>
</feature>
<feature type="transmembrane region" description="Helical" evidence="7">
    <location>
        <begin position="322"/>
        <end position="342"/>
    </location>
</feature>
<organism evidence="9 10">
    <name type="scientific">Plectosphaerella plurivora</name>
    <dbReference type="NCBI Taxonomy" id="936078"/>
    <lineage>
        <taxon>Eukaryota</taxon>
        <taxon>Fungi</taxon>
        <taxon>Dikarya</taxon>
        <taxon>Ascomycota</taxon>
        <taxon>Pezizomycotina</taxon>
        <taxon>Sordariomycetes</taxon>
        <taxon>Hypocreomycetidae</taxon>
        <taxon>Glomerellales</taxon>
        <taxon>Plectosphaerellaceae</taxon>
        <taxon>Plectosphaerella</taxon>
    </lineage>
</organism>
<dbReference type="FunFam" id="1.20.1250.20:FF:000013">
    <property type="entry name" value="MFS general substrate transporter"/>
    <property type="match status" value="1"/>
</dbReference>
<feature type="transmembrane region" description="Helical" evidence="7">
    <location>
        <begin position="213"/>
        <end position="235"/>
    </location>
</feature>